<dbReference type="GeneID" id="82888362"/>
<feature type="transmembrane region" description="Helical" evidence="1">
    <location>
        <begin position="31"/>
        <end position="48"/>
    </location>
</feature>
<dbReference type="PANTHER" id="PTHR30336">
    <property type="entry name" value="INNER MEMBRANE PROTEIN, PROBABLE PERMEASE"/>
    <property type="match status" value="1"/>
</dbReference>
<dbReference type="Proteomes" id="UP000319986">
    <property type="component" value="Unassembled WGS sequence"/>
</dbReference>
<proteinExistence type="predicted"/>
<feature type="transmembrane region" description="Helical" evidence="1">
    <location>
        <begin position="60"/>
        <end position="81"/>
    </location>
</feature>
<feature type="transmembrane region" description="Helical" evidence="1">
    <location>
        <begin position="93"/>
        <end position="120"/>
    </location>
</feature>
<dbReference type="InterPro" id="IPR014729">
    <property type="entry name" value="Rossmann-like_a/b/a_fold"/>
</dbReference>
<evidence type="ECO:0000313" key="3">
    <source>
        <dbReference type="EMBL" id="CUU64790.1"/>
    </source>
</evidence>
<dbReference type="Gene3D" id="3.40.50.620">
    <property type="entry name" value="HUPs"/>
    <property type="match status" value="1"/>
</dbReference>
<keyword evidence="1" id="KW-0812">Transmembrane</keyword>
<dbReference type="OrthoDB" id="9782395at2"/>
<dbReference type="CDD" id="cd06259">
    <property type="entry name" value="YdcF-like"/>
    <property type="match status" value="1"/>
</dbReference>
<dbReference type="InterPro" id="IPR051599">
    <property type="entry name" value="Cell_Envelope_Assoc"/>
</dbReference>
<protein>
    <submittedName>
        <fullName evidence="3">DUF218 domain</fullName>
    </submittedName>
</protein>
<evidence type="ECO:0000313" key="4">
    <source>
        <dbReference type="EMBL" id="GEC86939.1"/>
    </source>
</evidence>
<reference evidence="5" key="1">
    <citation type="submission" date="2015-11" db="EMBL/GenBank/DDBJ databases">
        <authorList>
            <person name="Dugat-Bony E."/>
        </authorList>
    </citation>
    <scope>NUCLEOTIDE SEQUENCE [LARGE SCALE GENOMIC DNA]</scope>
    <source>
        <strain evidence="5">Mu292</strain>
    </source>
</reference>
<organism evidence="3 5">
    <name type="scientific">Corynebacterium variabile</name>
    <dbReference type="NCBI Taxonomy" id="1727"/>
    <lineage>
        <taxon>Bacteria</taxon>
        <taxon>Bacillati</taxon>
        <taxon>Actinomycetota</taxon>
        <taxon>Actinomycetes</taxon>
        <taxon>Mycobacteriales</taxon>
        <taxon>Corynebacteriaceae</taxon>
        <taxon>Corynebacterium</taxon>
    </lineage>
</organism>
<accession>A0A0X2NJ54</accession>
<dbReference type="Proteomes" id="UP000182498">
    <property type="component" value="Unassembled WGS sequence"/>
</dbReference>
<dbReference type="InterPro" id="IPR003848">
    <property type="entry name" value="DUF218"/>
</dbReference>
<dbReference type="EMBL" id="BJNT01000018">
    <property type="protein sequence ID" value="GEC86939.1"/>
    <property type="molecule type" value="Genomic_DNA"/>
</dbReference>
<dbReference type="Pfam" id="PF02698">
    <property type="entry name" value="DUF218"/>
    <property type="match status" value="1"/>
</dbReference>
<gene>
    <name evidence="4" type="ORF">CVA01_22530</name>
    <name evidence="3" type="ORF">CVAR292_00094</name>
</gene>
<dbReference type="AlphaFoldDB" id="A0A0X2NJ54"/>
<dbReference type="GO" id="GO:0005886">
    <property type="term" value="C:plasma membrane"/>
    <property type="evidence" value="ECO:0007669"/>
    <property type="project" value="TreeGrafter"/>
</dbReference>
<evidence type="ECO:0000313" key="6">
    <source>
        <dbReference type="Proteomes" id="UP000319986"/>
    </source>
</evidence>
<reference evidence="4 6" key="3">
    <citation type="submission" date="2019-06" db="EMBL/GenBank/DDBJ databases">
        <title>Whole genome shotgun sequence of Corynebacterium variabile NBRC 15286.</title>
        <authorList>
            <person name="Hosoyama A."/>
            <person name="Uohara A."/>
            <person name="Ohji S."/>
            <person name="Ichikawa N."/>
        </authorList>
    </citation>
    <scope>NUCLEOTIDE SEQUENCE [LARGE SCALE GENOMIC DNA]</scope>
    <source>
        <strain evidence="4 6">NBRC 15286</strain>
    </source>
</reference>
<keyword evidence="5" id="KW-1185">Reference proteome</keyword>
<dbReference type="OMA" id="IRIDMIV"/>
<keyword evidence="1" id="KW-0472">Membrane</keyword>
<dbReference type="EMBL" id="FAUH01000001">
    <property type="protein sequence ID" value="CUU64790.1"/>
    <property type="molecule type" value="Genomic_DNA"/>
</dbReference>
<feature type="domain" description="DUF218" evidence="2">
    <location>
        <begin position="172"/>
        <end position="330"/>
    </location>
</feature>
<reference evidence="3" key="2">
    <citation type="submission" date="2015-11" db="EMBL/GenBank/DDBJ databases">
        <authorList>
            <person name="Zhang Y."/>
            <person name="Guo Z."/>
        </authorList>
    </citation>
    <scope>NUCLEOTIDE SEQUENCE [LARGE SCALE GENOMIC DNA]</scope>
    <source>
        <strain evidence="3">Mu292</strain>
    </source>
</reference>
<dbReference type="PANTHER" id="PTHR30336:SF20">
    <property type="entry name" value="DUF218 DOMAIN-CONTAINING PROTEIN"/>
    <property type="match status" value="1"/>
</dbReference>
<keyword evidence="1" id="KW-1133">Transmembrane helix</keyword>
<dbReference type="RefSeq" id="WP_014010704.1">
    <property type="nucleotide sequence ID" value="NZ_BJNT01000018.1"/>
</dbReference>
<evidence type="ECO:0000313" key="5">
    <source>
        <dbReference type="Proteomes" id="UP000182498"/>
    </source>
</evidence>
<feature type="transmembrane region" description="Helical" evidence="1">
    <location>
        <begin position="132"/>
        <end position="156"/>
    </location>
</feature>
<name>A0A0X2NJ54_9CORY</name>
<evidence type="ECO:0000259" key="2">
    <source>
        <dbReference type="Pfam" id="PF02698"/>
    </source>
</evidence>
<sequence>MSLLMLVSLVLIVLLAGTGWSVKTRSRWAGNGALVFSVGLLLWVWLLVAATGAGFAGTMWIFFGLSHAVVACVGWLTARWMGDALPGVDGRGWFHLSTVVAAAELLSLGAGALAMVLRSIKGIGGGGDDVRFSLVIIGVAALVLWVCAVVSMIRYLRDVGRGRRRRAPERADAVIVLGAGLVHDRVSDLLACRCDRGAAAWHSVTEHRPARSTPLIVTGGRGDDEPCTEAEAMHRYLASRGFPRGAVLEERYATDTTENLHFSLDLLKERGVRDPHVVVCTSDFHVLRTERIVAALEAERGDNGVPFSAVVLGAPTPKPAIPASYLREYVALTIHRIIGRA</sequence>
<evidence type="ECO:0000256" key="1">
    <source>
        <dbReference type="SAM" id="Phobius"/>
    </source>
</evidence>